<feature type="region of interest" description="Disordered" evidence="1">
    <location>
        <begin position="263"/>
        <end position="292"/>
    </location>
</feature>
<dbReference type="AlphaFoldDB" id="A0A2A7SJF5"/>
<dbReference type="InterPro" id="IPR050471">
    <property type="entry name" value="AB_hydrolase"/>
</dbReference>
<dbReference type="EMBL" id="PDDY01000001">
    <property type="protein sequence ID" value="PEH43410.1"/>
    <property type="molecule type" value="Genomic_DNA"/>
</dbReference>
<feature type="domain" description="AB hydrolase-1" evidence="2">
    <location>
        <begin position="7"/>
        <end position="244"/>
    </location>
</feature>
<dbReference type="PANTHER" id="PTHR43433">
    <property type="entry name" value="HYDROLASE, ALPHA/BETA FOLD FAMILY PROTEIN"/>
    <property type="match status" value="1"/>
</dbReference>
<organism evidence="3 4">
    <name type="scientific">Burkholderia gladioli</name>
    <name type="common">Pseudomonas marginata</name>
    <name type="synonym">Phytomonas marginata</name>
    <dbReference type="NCBI Taxonomy" id="28095"/>
    <lineage>
        <taxon>Bacteria</taxon>
        <taxon>Pseudomonadati</taxon>
        <taxon>Pseudomonadota</taxon>
        <taxon>Betaproteobacteria</taxon>
        <taxon>Burkholderiales</taxon>
        <taxon>Burkholderiaceae</taxon>
        <taxon>Burkholderia</taxon>
    </lineage>
</organism>
<gene>
    <name evidence="3" type="ORF">CRM94_15335</name>
</gene>
<dbReference type="RefSeq" id="WP_098153063.1">
    <property type="nucleotide sequence ID" value="NZ_CADEQB010000001.1"/>
</dbReference>
<dbReference type="Proteomes" id="UP000220629">
    <property type="component" value="Unassembled WGS sequence"/>
</dbReference>
<sequence>MNDRTGVLLIHGLGGTRHDLGSMHKAIRRAGGDAHMITLPGHGTRPEDLAEVRAEAWLDAVVEQYRQLEGEYDTLHVAGMCMGALVALLLCHRVGHARGRLALLAAPVFIDGWSTPWYRPLRHLIYRLPQLARRMRVEEGEPFGIKNPLVRAIVKKKFERQDNFHYPWVPLSCVGQVDRMRAWVQAAAPETRCPTLVVHAREDELTSLRSQAFLQDTLPDARSVVLEDSYHMICADNDRDEVARQLLAFFGFDPVHAVSPAMARRMGRGSRDDAPGNAGNSADPADSGDEAG</sequence>
<evidence type="ECO:0000313" key="4">
    <source>
        <dbReference type="Proteomes" id="UP000220629"/>
    </source>
</evidence>
<dbReference type="GO" id="GO:0052689">
    <property type="term" value="F:carboxylic ester hydrolase activity"/>
    <property type="evidence" value="ECO:0007669"/>
    <property type="project" value="InterPro"/>
</dbReference>
<dbReference type="PIRSF" id="PIRSF017388">
    <property type="entry name" value="Esterase_lipase"/>
    <property type="match status" value="1"/>
</dbReference>
<evidence type="ECO:0000256" key="1">
    <source>
        <dbReference type="SAM" id="MobiDB-lite"/>
    </source>
</evidence>
<comment type="caution">
    <text evidence="3">The sequence shown here is derived from an EMBL/GenBank/DDBJ whole genome shotgun (WGS) entry which is preliminary data.</text>
</comment>
<name>A0A2A7SJF5_BURGA</name>
<dbReference type="Pfam" id="PF12697">
    <property type="entry name" value="Abhydrolase_6"/>
    <property type="match status" value="1"/>
</dbReference>
<dbReference type="InterPro" id="IPR012354">
    <property type="entry name" value="Esterase_lipase"/>
</dbReference>
<dbReference type="Gene3D" id="3.40.50.1820">
    <property type="entry name" value="alpha/beta hydrolase"/>
    <property type="match status" value="1"/>
</dbReference>
<evidence type="ECO:0000313" key="3">
    <source>
        <dbReference type="EMBL" id="PEH43410.1"/>
    </source>
</evidence>
<dbReference type="PANTHER" id="PTHR43433:SF5">
    <property type="entry name" value="AB HYDROLASE-1 DOMAIN-CONTAINING PROTEIN"/>
    <property type="match status" value="1"/>
</dbReference>
<reference evidence="4" key="1">
    <citation type="submission" date="2017-09" db="EMBL/GenBank/DDBJ databases">
        <title>FDA dAtabase for Regulatory Grade micrObial Sequences (FDA-ARGOS): Supporting development and validation of Infectious Disease Dx tests.</title>
        <authorList>
            <person name="Minogue T."/>
            <person name="Wolcott M."/>
            <person name="Wasieloski L."/>
            <person name="Aguilar W."/>
            <person name="Moore D."/>
            <person name="Tallon L."/>
            <person name="Sadzewicz L."/>
            <person name="Ott S."/>
            <person name="Zhao X."/>
            <person name="Nagaraj S."/>
            <person name="Vavikolanu K."/>
            <person name="Aluvathingal J."/>
            <person name="Nadendla S."/>
            <person name="Sichtig H."/>
        </authorList>
    </citation>
    <scope>NUCLEOTIDE SEQUENCE [LARGE SCALE GENOMIC DNA]</scope>
    <source>
        <strain evidence="4">FDAARGOS_390</strain>
    </source>
</reference>
<dbReference type="InterPro" id="IPR029058">
    <property type="entry name" value="AB_hydrolase_fold"/>
</dbReference>
<protein>
    <submittedName>
        <fullName evidence="3">Esterase</fullName>
    </submittedName>
</protein>
<dbReference type="InterPro" id="IPR000073">
    <property type="entry name" value="AB_hydrolase_1"/>
</dbReference>
<dbReference type="SUPFAM" id="SSF53474">
    <property type="entry name" value="alpha/beta-Hydrolases"/>
    <property type="match status" value="1"/>
</dbReference>
<evidence type="ECO:0000259" key="2">
    <source>
        <dbReference type="Pfam" id="PF12697"/>
    </source>
</evidence>
<proteinExistence type="predicted"/>
<accession>A0A2A7SJF5</accession>